<organism evidence="4 5">
    <name type="scientific">Acorus calamus</name>
    <name type="common">Sweet flag</name>
    <dbReference type="NCBI Taxonomy" id="4465"/>
    <lineage>
        <taxon>Eukaryota</taxon>
        <taxon>Viridiplantae</taxon>
        <taxon>Streptophyta</taxon>
        <taxon>Embryophyta</taxon>
        <taxon>Tracheophyta</taxon>
        <taxon>Spermatophyta</taxon>
        <taxon>Magnoliopsida</taxon>
        <taxon>Liliopsida</taxon>
        <taxon>Acoraceae</taxon>
        <taxon>Acorus</taxon>
    </lineage>
</organism>
<dbReference type="InterPro" id="IPR038538">
    <property type="entry name" value="MTERF_sf"/>
</dbReference>
<dbReference type="PANTHER" id="PTHR13068:SF23">
    <property type="entry name" value="TRANSCRIPTION TERMINATION FACTOR MTERF15, MITOCHONDRIAL"/>
    <property type="match status" value="1"/>
</dbReference>
<name>A0AAV9EYK3_ACOCL</name>
<dbReference type="PANTHER" id="PTHR13068">
    <property type="entry name" value="CGI-12 PROTEIN-RELATED"/>
    <property type="match status" value="1"/>
</dbReference>
<reference evidence="4" key="2">
    <citation type="submission" date="2023-06" db="EMBL/GenBank/DDBJ databases">
        <authorList>
            <person name="Ma L."/>
            <person name="Liu K.-W."/>
            <person name="Li Z."/>
            <person name="Hsiao Y.-Y."/>
            <person name="Qi Y."/>
            <person name="Fu T."/>
            <person name="Tang G."/>
            <person name="Zhang D."/>
            <person name="Sun W.-H."/>
            <person name="Liu D.-K."/>
            <person name="Li Y."/>
            <person name="Chen G.-Z."/>
            <person name="Liu X.-D."/>
            <person name="Liao X.-Y."/>
            <person name="Jiang Y.-T."/>
            <person name="Yu X."/>
            <person name="Hao Y."/>
            <person name="Huang J."/>
            <person name="Zhao X.-W."/>
            <person name="Ke S."/>
            <person name="Chen Y.-Y."/>
            <person name="Wu W.-L."/>
            <person name="Hsu J.-L."/>
            <person name="Lin Y.-F."/>
            <person name="Huang M.-D."/>
            <person name="Li C.-Y."/>
            <person name="Huang L."/>
            <person name="Wang Z.-W."/>
            <person name="Zhao X."/>
            <person name="Zhong W.-Y."/>
            <person name="Peng D.-H."/>
            <person name="Ahmad S."/>
            <person name="Lan S."/>
            <person name="Zhang J.-S."/>
            <person name="Tsai W.-C."/>
            <person name="Van De Peer Y."/>
            <person name="Liu Z.-J."/>
        </authorList>
    </citation>
    <scope>NUCLEOTIDE SEQUENCE</scope>
    <source>
        <strain evidence="4">CP</strain>
        <tissue evidence="4">Leaves</tissue>
    </source>
</reference>
<keyword evidence="2" id="KW-0806">Transcription termination</keyword>
<keyword evidence="2" id="KW-0805">Transcription regulation</keyword>
<dbReference type="GO" id="GO:0003676">
    <property type="term" value="F:nucleic acid binding"/>
    <property type="evidence" value="ECO:0007669"/>
    <property type="project" value="InterPro"/>
</dbReference>
<evidence type="ECO:0000256" key="2">
    <source>
        <dbReference type="ARBA" id="ARBA00022472"/>
    </source>
</evidence>
<keyword evidence="5" id="KW-1185">Reference proteome</keyword>
<dbReference type="Pfam" id="PF02536">
    <property type="entry name" value="mTERF"/>
    <property type="match status" value="1"/>
</dbReference>
<dbReference type="AlphaFoldDB" id="A0AAV9EYK3"/>
<dbReference type="SMART" id="SM00733">
    <property type="entry name" value="Mterf"/>
    <property type="match status" value="5"/>
</dbReference>
<evidence type="ECO:0000313" key="4">
    <source>
        <dbReference type="EMBL" id="KAK1317760.1"/>
    </source>
</evidence>
<dbReference type="Gene3D" id="1.25.70.10">
    <property type="entry name" value="Transcription termination factor 3, mitochondrial"/>
    <property type="match status" value="1"/>
</dbReference>
<evidence type="ECO:0000313" key="5">
    <source>
        <dbReference type="Proteomes" id="UP001180020"/>
    </source>
</evidence>
<dbReference type="InterPro" id="IPR003690">
    <property type="entry name" value="MTERF"/>
</dbReference>
<proteinExistence type="inferred from homology"/>
<evidence type="ECO:0000256" key="1">
    <source>
        <dbReference type="ARBA" id="ARBA00007692"/>
    </source>
</evidence>
<evidence type="ECO:0008006" key="6">
    <source>
        <dbReference type="Google" id="ProtNLM"/>
    </source>
</evidence>
<comment type="caution">
    <text evidence="4">The sequence shown here is derived from an EMBL/GenBank/DDBJ whole genome shotgun (WGS) entry which is preliminary data.</text>
</comment>
<reference evidence="4" key="1">
    <citation type="journal article" date="2023" name="Nat. Commun.">
        <title>Diploid and tetraploid genomes of Acorus and the evolution of monocots.</title>
        <authorList>
            <person name="Ma L."/>
            <person name="Liu K.W."/>
            <person name="Li Z."/>
            <person name="Hsiao Y.Y."/>
            <person name="Qi Y."/>
            <person name="Fu T."/>
            <person name="Tang G.D."/>
            <person name="Zhang D."/>
            <person name="Sun W.H."/>
            <person name="Liu D.K."/>
            <person name="Li Y."/>
            <person name="Chen G.Z."/>
            <person name="Liu X.D."/>
            <person name="Liao X.Y."/>
            <person name="Jiang Y.T."/>
            <person name="Yu X."/>
            <person name="Hao Y."/>
            <person name="Huang J."/>
            <person name="Zhao X.W."/>
            <person name="Ke S."/>
            <person name="Chen Y.Y."/>
            <person name="Wu W.L."/>
            <person name="Hsu J.L."/>
            <person name="Lin Y.F."/>
            <person name="Huang M.D."/>
            <person name="Li C.Y."/>
            <person name="Huang L."/>
            <person name="Wang Z.W."/>
            <person name="Zhao X."/>
            <person name="Zhong W.Y."/>
            <person name="Peng D.H."/>
            <person name="Ahmad S."/>
            <person name="Lan S."/>
            <person name="Zhang J.S."/>
            <person name="Tsai W.C."/>
            <person name="Van de Peer Y."/>
            <person name="Liu Z.J."/>
        </authorList>
    </citation>
    <scope>NUCLEOTIDE SEQUENCE</scope>
    <source>
        <strain evidence="4">CP</strain>
    </source>
</reference>
<dbReference type="Proteomes" id="UP001180020">
    <property type="component" value="Unassembled WGS sequence"/>
</dbReference>
<evidence type="ECO:0000256" key="3">
    <source>
        <dbReference type="ARBA" id="ARBA00022946"/>
    </source>
</evidence>
<comment type="similarity">
    <text evidence="1">Belongs to the mTERF family.</text>
</comment>
<keyword evidence="2" id="KW-0804">Transcription</keyword>
<gene>
    <name evidence="4" type="ORF">QJS10_CPA05g01765</name>
</gene>
<sequence>MAIRVLAGLRILASARVLQYPDQKLRFFSNLFPKSSPGEDPELGSLLKNQSFSDPDPTIVGFLKGSPKPINLESKIEFLKDLGFEKHEIDQILHSFPAIASIDVEDRLRPLSDEFHELGFSSNEVREAVIHNPRLLGVEAGELAKCVELLKRLKCRSAIKKKILSKGSLNAVMETKLRIDCLCGYGLIRRDAFRVLWFEPRPIIYKLEDMEKKIEFLIHKLGFSIDCLVEAPEFLGVKLEKQVVPRCNVIEHLRSIGGLGFELGLKDLIRPSKLKFYNMFVKPYPDCVEIFGRFSRDVENKPKVLGDHSC</sequence>
<keyword evidence="3" id="KW-0809">Transit peptide</keyword>
<protein>
    <recommendedName>
        <fullName evidence="6">Transcription termination factor MTERF15, mitochondrial</fullName>
    </recommendedName>
</protein>
<dbReference type="EMBL" id="JAUJYO010000005">
    <property type="protein sequence ID" value="KAK1317760.1"/>
    <property type="molecule type" value="Genomic_DNA"/>
</dbReference>
<accession>A0AAV9EYK3</accession>
<dbReference type="GO" id="GO:0006353">
    <property type="term" value="P:DNA-templated transcription termination"/>
    <property type="evidence" value="ECO:0007669"/>
    <property type="project" value="UniProtKB-KW"/>
</dbReference>